<keyword evidence="23" id="KW-1185">Reference proteome</keyword>
<dbReference type="SUPFAM" id="SSF161084">
    <property type="entry name" value="MAPEG domain-like"/>
    <property type="match status" value="1"/>
</dbReference>
<evidence type="ECO:0000256" key="19">
    <source>
        <dbReference type="ARBA" id="ARBA00075145"/>
    </source>
</evidence>
<dbReference type="Proteomes" id="UP001209540">
    <property type="component" value="Unassembled WGS sequence"/>
</dbReference>
<dbReference type="GO" id="GO:0004464">
    <property type="term" value="F:leukotriene-C4 synthase activity"/>
    <property type="evidence" value="ECO:0007669"/>
    <property type="project" value="UniProtKB-EC"/>
</dbReference>
<dbReference type="GO" id="GO:0006629">
    <property type="term" value="P:lipid metabolic process"/>
    <property type="evidence" value="ECO:0007669"/>
    <property type="project" value="UniProtKB-KW"/>
</dbReference>
<evidence type="ECO:0000256" key="14">
    <source>
        <dbReference type="ARBA" id="ARBA00037916"/>
    </source>
</evidence>
<dbReference type="GO" id="GO:0004602">
    <property type="term" value="F:glutathione peroxidase activity"/>
    <property type="evidence" value="ECO:0007669"/>
    <property type="project" value="TreeGrafter"/>
</dbReference>
<evidence type="ECO:0000256" key="6">
    <source>
        <dbReference type="ARBA" id="ARBA00023002"/>
    </source>
</evidence>
<feature type="transmembrane region" description="Helical" evidence="21">
    <location>
        <begin position="123"/>
        <end position="144"/>
    </location>
</feature>
<dbReference type="GO" id="GO:0005741">
    <property type="term" value="C:mitochondrial outer membrane"/>
    <property type="evidence" value="ECO:0007669"/>
    <property type="project" value="UniProtKB-SubCell"/>
</dbReference>
<dbReference type="GO" id="GO:0004364">
    <property type="term" value="F:glutathione transferase activity"/>
    <property type="evidence" value="ECO:0007669"/>
    <property type="project" value="TreeGrafter"/>
</dbReference>
<dbReference type="AlphaFoldDB" id="A0AAD5KB00"/>
<evidence type="ECO:0000256" key="3">
    <source>
        <dbReference type="ARBA" id="ARBA00022692"/>
    </source>
</evidence>
<keyword evidence="6" id="KW-0560">Oxidoreductase</keyword>
<evidence type="ECO:0000256" key="21">
    <source>
        <dbReference type="SAM" id="Phobius"/>
    </source>
</evidence>
<evidence type="ECO:0000256" key="18">
    <source>
        <dbReference type="ARBA" id="ARBA00069748"/>
    </source>
</evidence>
<keyword evidence="9 21" id="KW-0472">Membrane</keyword>
<evidence type="ECO:0000256" key="4">
    <source>
        <dbReference type="ARBA" id="ARBA00022787"/>
    </source>
</evidence>
<evidence type="ECO:0000256" key="1">
    <source>
        <dbReference type="ARBA" id="ARBA00004374"/>
    </source>
</evidence>
<dbReference type="EMBL" id="JAIXMP010000012">
    <property type="protein sequence ID" value="KAI9264289.1"/>
    <property type="molecule type" value="Genomic_DNA"/>
</dbReference>
<sequence length="145" mass="16238">MGEIVISKEYGYVLSTFAASALYLFSLGITVGKYRKDAKVPYPYAYAEKTEAEKDPKKNLFNCAQRVHQNNLELFPIYSTFLLIGGIRYPLYASYAGILYLLGRVVYSSGYRTGNPTKRLRGAFAYLGLLSLMGMSGSTLYHLVQ</sequence>
<dbReference type="GO" id="GO:0005783">
    <property type="term" value="C:endoplasmic reticulum"/>
    <property type="evidence" value="ECO:0007669"/>
    <property type="project" value="TreeGrafter"/>
</dbReference>
<evidence type="ECO:0000256" key="2">
    <source>
        <dbReference type="ARBA" id="ARBA00022679"/>
    </source>
</evidence>
<keyword evidence="10" id="KW-0564">Palmitate</keyword>
<keyword evidence="12" id="KW-0449">Lipoprotein</keyword>
<dbReference type="InterPro" id="IPR050997">
    <property type="entry name" value="MAPEG"/>
</dbReference>
<evidence type="ECO:0000313" key="23">
    <source>
        <dbReference type="Proteomes" id="UP001209540"/>
    </source>
</evidence>
<evidence type="ECO:0000256" key="13">
    <source>
        <dbReference type="ARBA" id="ARBA00037884"/>
    </source>
</evidence>
<protein>
    <recommendedName>
        <fullName evidence="18">Glutathione S-transferase 3, mitochondrial</fullName>
        <ecNumber evidence="15">4.4.1.20</ecNumber>
    </recommendedName>
    <alternativeName>
        <fullName evidence="19">Glutathione peroxidase MGST3</fullName>
    </alternativeName>
    <alternativeName>
        <fullName evidence="20">LTC4 synthase MGST3</fullName>
    </alternativeName>
</protein>
<keyword evidence="3 21" id="KW-0812">Transmembrane</keyword>
<evidence type="ECO:0000256" key="20">
    <source>
        <dbReference type="ARBA" id="ARBA00076908"/>
    </source>
</evidence>
<dbReference type="InterPro" id="IPR023352">
    <property type="entry name" value="MAPEG-like_dom_sf"/>
</dbReference>
<evidence type="ECO:0000256" key="12">
    <source>
        <dbReference type="ARBA" id="ARBA00023288"/>
    </source>
</evidence>
<dbReference type="InterPro" id="IPR001129">
    <property type="entry name" value="Membr-assoc_MAPEG"/>
</dbReference>
<evidence type="ECO:0000256" key="17">
    <source>
        <dbReference type="ARBA" id="ARBA00051411"/>
    </source>
</evidence>
<keyword evidence="11" id="KW-0456">Lyase</keyword>
<name>A0AAD5KB00_9FUNG</name>
<keyword evidence="4" id="KW-1000">Mitochondrion outer membrane</keyword>
<dbReference type="GO" id="GO:0005635">
    <property type="term" value="C:nuclear envelope"/>
    <property type="evidence" value="ECO:0007669"/>
    <property type="project" value="TreeGrafter"/>
</dbReference>
<keyword evidence="2" id="KW-0808">Transferase</keyword>
<comment type="subcellular location">
    <subcellularLocation>
        <location evidence="1">Mitochondrion outer membrane</location>
        <topology evidence="1">Multi-pass membrane protein</topology>
    </subcellularLocation>
</comment>
<comment type="catalytic activity">
    <reaction evidence="17">
        <text>15-deoxy-Delta(12,14)-prostaglandin J2 + glutathione = 15-deoxy-Delta(12,14)-prostaglandin J2-S-(R)-glutathione</text>
        <dbReference type="Rhea" id="RHEA:75963"/>
        <dbReference type="ChEBI" id="CHEBI:57925"/>
        <dbReference type="ChEBI" id="CHEBI:85236"/>
        <dbReference type="ChEBI" id="CHEBI:194498"/>
    </reaction>
    <physiologicalReaction direction="left-to-right" evidence="17">
        <dbReference type="Rhea" id="RHEA:75964"/>
    </physiologicalReaction>
</comment>
<dbReference type="Pfam" id="PF01124">
    <property type="entry name" value="MAPEG"/>
    <property type="match status" value="1"/>
</dbReference>
<dbReference type="PANTHER" id="PTHR10250:SF26">
    <property type="entry name" value="GLUTATHIONE S-TRANSFERASE 3, MITOCHONDRIAL"/>
    <property type="match status" value="1"/>
</dbReference>
<feature type="transmembrane region" description="Helical" evidence="21">
    <location>
        <begin position="12"/>
        <end position="32"/>
    </location>
</feature>
<evidence type="ECO:0000256" key="15">
    <source>
        <dbReference type="ARBA" id="ARBA00039056"/>
    </source>
</evidence>
<evidence type="ECO:0000256" key="16">
    <source>
        <dbReference type="ARBA" id="ARBA00049298"/>
    </source>
</evidence>
<dbReference type="Gene3D" id="1.20.120.550">
    <property type="entry name" value="Membrane associated eicosanoid/glutathione metabolism-like domain"/>
    <property type="match status" value="1"/>
</dbReference>
<dbReference type="PANTHER" id="PTHR10250">
    <property type="entry name" value="MICROSOMAL GLUTATHIONE S-TRANSFERASE"/>
    <property type="match status" value="1"/>
</dbReference>
<evidence type="ECO:0000256" key="10">
    <source>
        <dbReference type="ARBA" id="ARBA00023139"/>
    </source>
</evidence>
<comment type="pathway">
    <text evidence="14">Lipid metabolism; arachidonate metabolism.</text>
</comment>
<evidence type="ECO:0000256" key="8">
    <source>
        <dbReference type="ARBA" id="ARBA00023128"/>
    </source>
</evidence>
<comment type="catalytic activity">
    <reaction evidence="16">
        <text>leukotriene C4 = leukotriene A4 + glutathione</text>
        <dbReference type="Rhea" id="RHEA:17617"/>
        <dbReference type="ChEBI" id="CHEBI:57463"/>
        <dbReference type="ChEBI" id="CHEBI:57925"/>
        <dbReference type="ChEBI" id="CHEBI:57973"/>
        <dbReference type="EC" id="4.4.1.20"/>
    </reaction>
    <physiologicalReaction direction="right-to-left" evidence="16">
        <dbReference type="Rhea" id="RHEA:17619"/>
    </physiologicalReaction>
</comment>
<evidence type="ECO:0000256" key="5">
    <source>
        <dbReference type="ARBA" id="ARBA00022989"/>
    </source>
</evidence>
<evidence type="ECO:0000256" key="9">
    <source>
        <dbReference type="ARBA" id="ARBA00023136"/>
    </source>
</evidence>
<evidence type="ECO:0000256" key="7">
    <source>
        <dbReference type="ARBA" id="ARBA00023098"/>
    </source>
</evidence>
<evidence type="ECO:0000256" key="11">
    <source>
        <dbReference type="ARBA" id="ARBA00023239"/>
    </source>
</evidence>
<keyword evidence="7" id="KW-0443">Lipid metabolism</keyword>
<keyword evidence="8" id="KW-0496">Mitochondrion</keyword>
<dbReference type="EC" id="4.4.1.20" evidence="15"/>
<reference evidence="22" key="2">
    <citation type="submission" date="2023-02" db="EMBL/GenBank/DDBJ databases">
        <authorList>
            <consortium name="DOE Joint Genome Institute"/>
            <person name="Mondo S.J."/>
            <person name="Chang Y."/>
            <person name="Wang Y."/>
            <person name="Ahrendt S."/>
            <person name="Andreopoulos W."/>
            <person name="Barry K."/>
            <person name="Beard J."/>
            <person name="Benny G.L."/>
            <person name="Blankenship S."/>
            <person name="Bonito G."/>
            <person name="Cuomo C."/>
            <person name="Desiro A."/>
            <person name="Gervers K.A."/>
            <person name="Hundley H."/>
            <person name="Kuo A."/>
            <person name="LaButti K."/>
            <person name="Lang B.F."/>
            <person name="Lipzen A."/>
            <person name="O'Donnell K."/>
            <person name="Pangilinan J."/>
            <person name="Reynolds N."/>
            <person name="Sandor L."/>
            <person name="Smith M.W."/>
            <person name="Tsang A."/>
            <person name="Grigoriev I.V."/>
            <person name="Stajich J.E."/>
            <person name="Spatafora J.W."/>
        </authorList>
    </citation>
    <scope>NUCLEOTIDE SEQUENCE</scope>
    <source>
        <strain evidence="22">RSA 2281</strain>
    </source>
</reference>
<reference evidence="22" key="1">
    <citation type="journal article" date="2022" name="IScience">
        <title>Evolution of zygomycete secretomes and the origins of terrestrial fungal ecologies.</title>
        <authorList>
            <person name="Chang Y."/>
            <person name="Wang Y."/>
            <person name="Mondo S."/>
            <person name="Ahrendt S."/>
            <person name="Andreopoulos W."/>
            <person name="Barry K."/>
            <person name="Beard J."/>
            <person name="Benny G.L."/>
            <person name="Blankenship S."/>
            <person name="Bonito G."/>
            <person name="Cuomo C."/>
            <person name="Desiro A."/>
            <person name="Gervers K.A."/>
            <person name="Hundley H."/>
            <person name="Kuo A."/>
            <person name="LaButti K."/>
            <person name="Lang B.F."/>
            <person name="Lipzen A."/>
            <person name="O'Donnell K."/>
            <person name="Pangilinan J."/>
            <person name="Reynolds N."/>
            <person name="Sandor L."/>
            <person name="Smith M.E."/>
            <person name="Tsang A."/>
            <person name="Grigoriev I.V."/>
            <person name="Stajich J.E."/>
            <person name="Spatafora J.W."/>
        </authorList>
    </citation>
    <scope>NUCLEOTIDE SEQUENCE</scope>
    <source>
        <strain evidence="22">RSA 2281</strain>
    </source>
</reference>
<comment type="caution">
    <text evidence="22">The sequence shown here is derived from an EMBL/GenBank/DDBJ whole genome shotgun (WGS) entry which is preliminary data.</text>
</comment>
<comment type="pathway">
    <text evidence="13">Lipid metabolism; leukotriene C4 biosynthesis.</text>
</comment>
<keyword evidence="5 21" id="KW-1133">Transmembrane helix</keyword>
<accession>A0AAD5KB00</accession>
<gene>
    <name evidence="22" type="ORF">BDA99DRAFT_481517</name>
</gene>
<evidence type="ECO:0000313" key="22">
    <source>
        <dbReference type="EMBL" id="KAI9264289.1"/>
    </source>
</evidence>
<proteinExistence type="predicted"/>
<feature type="transmembrane region" description="Helical" evidence="21">
    <location>
        <begin position="77"/>
        <end position="102"/>
    </location>
</feature>
<organism evidence="22 23">
    <name type="scientific">Phascolomyces articulosus</name>
    <dbReference type="NCBI Taxonomy" id="60185"/>
    <lineage>
        <taxon>Eukaryota</taxon>
        <taxon>Fungi</taxon>
        <taxon>Fungi incertae sedis</taxon>
        <taxon>Mucoromycota</taxon>
        <taxon>Mucoromycotina</taxon>
        <taxon>Mucoromycetes</taxon>
        <taxon>Mucorales</taxon>
        <taxon>Lichtheimiaceae</taxon>
        <taxon>Phascolomyces</taxon>
    </lineage>
</organism>
<dbReference type="FunFam" id="1.20.120.550:FF:000004">
    <property type="entry name" value="Microsomal glutathione S-transferase 3"/>
    <property type="match status" value="1"/>
</dbReference>